<dbReference type="InterPro" id="IPR031312">
    <property type="entry name" value="Na/sul_symport_CS"/>
</dbReference>
<organism evidence="10 11">
    <name type="scientific">Marinobacter iranensis</name>
    <dbReference type="NCBI Taxonomy" id="2962607"/>
    <lineage>
        <taxon>Bacteria</taxon>
        <taxon>Pseudomonadati</taxon>
        <taxon>Pseudomonadota</taxon>
        <taxon>Gammaproteobacteria</taxon>
        <taxon>Pseudomonadales</taxon>
        <taxon>Marinobacteraceae</taxon>
        <taxon>Marinobacter</taxon>
    </lineage>
</organism>
<evidence type="ECO:0000256" key="2">
    <source>
        <dbReference type="ARBA" id="ARBA00022448"/>
    </source>
</evidence>
<dbReference type="InterPro" id="IPR006037">
    <property type="entry name" value="RCK_C"/>
</dbReference>
<feature type="domain" description="RCK C-terminal" evidence="9">
    <location>
        <begin position="313"/>
        <end position="398"/>
    </location>
</feature>
<dbReference type="InterPro" id="IPR051679">
    <property type="entry name" value="DASS-Related_Transporters"/>
</dbReference>
<dbReference type="PROSITE" id="PS01271">
    <property type="entry name" value="NA_SULFATE"/>
    <property type="match status" value="1"/>
</dbReference>
<dbReference type="RefSeq" id="WP_275704930.1">
    <property type="nucleotide sequence ID" value="NZ_JANCMW010000002.1"/>
</dbReference>
<feature type="transmembrane region" description="Helical" evidence="8">
    <location>
        <begin position="175"/>
        <end position="195"/>
    </location>
</feature>
<feature type="domain" description="RCK C-terminal" evidence="9">
    <location>
        <begin position="206"/>
        <end position="292"/>
    </location>
</feature>
<comment type="subcellular location">
    <subcellularLocation>
        <location evidence="1">Membrane</location>
        <topology evidence="1">Multi-pass membrane protein</topology>
    </subcellularLocation>
</comment>
<evidence type="ECO:0000256" key="8">
    <source>
        <dbReference type="SAM" id="Phobius"/>
    </source>
</evidence>
<dbReference type="PANTHER" id="PTHR43652">
    <property type="entry name" value="BASIC AMINO ACID ANTIPORTER YFCC-RELATED"/>
    <property type="match status" value="1"/>
</dbReference>
<feature type="transmembrane region" description="Helical" evidence="8">
    <location>
        <begin position="498"/>
        <end position="515"/>
    </location>
</feature>
<evidence type="ECO:0000259" key="9">
    <source>
        <dbReference type="PROSITE" id="PS51202"/>
    </source>
</evidence>
<comment type="caution">
    <text evidence="10">The sequence shown here is derived from an EMBL/GenBank/DDBJ whole genome shotgun (WGS) entry which is preliminary data.</text>
</comment>
<keyword evidence="11" id="KW-1185">Reference proteome</keyword>
<feature type="transmembrane region" description="Helical" evidence="8">
    <location>
        <begin position="6"/>
        <end position="21"/>
    </location>
</feature>
<dbReference type="Pfam" id="PF02080">
    <property type="entry name" value="TrkA_C"/>
    <property type="match status" value="1"/>
</dbReference>
<feature type="transmembrane region" description="Helical" evidence="8">
    <location>
        <begin position="583"/>
        <end position="603"/>
    </location>
</feature>
<dbReference type="EMBL" id="JANCMW010000002">
    <property type="protein sequence ID" value="MDF0749436.1"/>
    <property type="molecule type" value="Genomic_DNA"/>
</dbReference>
<evidence type="ECO:0000256" key="7">
    <source>
        <dbReference type="SAM" id="MobiDB-lite"/>
    </source>
</evidence>
<keyword evidence="4" id="KW-0677">Repeat</keyword>
<evidence type="ECO:0000256" key="6">
    <source>
        <dbReference type="ARBA" id="ARBA00023136"/>
    </source>
</evidence>
<gene>
    <name evidence="10" type="ORF">NLU14_04235</name>
</gene>
<proteinExistence type="predicted"/>
<feature type="transmembrane region" description="Helical" evidence="8">
    <location>
        <begin position="414"/>
        <end position="447"/>
    </location>
</feature>
<dbReference type="PROSITE" id="PS51202">
    <property type="entry name" value="RCK_C"/>
    <property type="match status" value="2"/>
</dbReference>
<feature type="transmembrane region" description="Helical" evidence="8">
    <location>
        <begin position="134"/>
        <end position="155"/>
    </location>
</feature>
<keyword evidence="3 8" id="KW-0812">Transmembrane</keyword>
<evidence type="ECO:0000256" key="1">
    <source>
        <dbReference type="ARBA" id="ARBA00004141"/>
    </source>
</evidence>
<accession>A0ABT5Y6X6</accession>
<evidence type="ECO:0000313" key="11">
    <source>
        <dbReference type="Proteomes" id="UP001143391"/>
    </source>
</evidence>
<dbReference type="InterPro" id="IPR036721">
    <property type="entry name" value="RCK_C_sf"/>
</dbReference>
<protein>
    <submittedName>
        <fullName evidence="10">SLC13 family permease</fullName>
    </submittedName>
</protein>
<feature type="region of interest" description="Disordered" evidence="7">
    <location>
        <begin position="291"/>
        <end position="320"/>
    </location>
</feature>
<evidence type="ECO:0000256" key="4">
    <source>
        <dbReference type="ARBA" id="ARBA00022737"/>
    </source>
</evidence>
<dbReference type="Gene3D" id="3.30.70.1450">
    <property type="entry name" value="Regulator of K+ conductance, C-terminal domain"/>
    <property type="match status" value="2"/>
</dbReference>
<dbReference type="Pfam" id="PF03600">
    <property type="entry name" value="CitMHS"/>
    <property type="match status" value="1"/>
</dbReference>
<feature type="transmembrane region" description="Helical" evidence="8">
    <location>
        <begin position="459"/>
        <end position="478"/>
    </location>
</feature>
<evidence type="ECO:0000256" key="5">
    <source>
        <dbReference type="ARBA" id="ARBA00022989"/>
    </source>
</evidence>
<keyword evidence="5 8" id="KW-1133">Transmembrane helix</keyword>
<dbReference type="Proteomes" id="UP001143391">
    <property type="component" value="Unassembled WGS sequence"/>
</dbReference>
<dbReference type="SUPFAM" id="SSF116726">
    <property type="entry name" value="TrkA C-terminal domain-like"/>
    <property type="match status" value="2"/>
</dbReference>
<evidence type="ECO:0000256" key="3">
    <source>
        <dbReference type="ARBA" id="ARBA00022692"/>
    </source>
</evidence>
<dbReference type="PANTHER" id="PTHR43652:SF2">
    <property type="entry name" value="BASIC AMINO ACID ANTIPORTER YFCC-RELATED"/>
    <property type="match status" value="1"/>
</dbReference>
<feature type="transmembrane region" description="Helical" evidence="8">
    <location>
        <begin position="28"/>
        <end position="45"/>
    </location>
</feature>
<dbReference type="InterPro" id="IPR004680">
    <property type="entry name" value="Cit_transptr-like_dom"/>
</dbReference>
<name>A0ABT5Y6X6_9GAMM</name>
<keyword evidence="6 8" id="KW-0472">Membrane</keyword>
<keyword evidence="2" id="KW-0813">Transport</keyword>
<reference evidence="10" key="1">
    <citation type="submission" date="2022-07" db="EMBL/GenBank/DDBJ databases">
        <title>Marinobacter iranensis a new bacterium isolate from a hipersaline lake in Iran.</title>
        <authorList>
            <person name="Mohammad A.M.A."/>
            <person name="Cristina S.-P."/>
            <person name="Antonio V."/>
        </authorList>
    </citation>
    <scope>NUCLEOTIDE SEQUENCE</scope>
    <source>
        <strain evidence="10">71-i</strain>
    </source>
</reference>
<sequence length="604" mass="63415">MTTEQGIVFAVLAATLALFVWNRLRFDVVAMLALLAIAVAGLIPTEDLFAGFGHPAVVTVAAVLVISQGLVNGGVVDNIARLLGKVGHRPTLQILTLTGVVALCSGFINNVGALALLMPVAVWMSREAGRSPSLLLMPLAFGSLLGGTMTLIGTPPNIIIASYREGADSFGLFDFAPVGAAITLAGIAFITLVGWRLTPRRGDDSGGDDKLFSVGDYLTELKIPEGSPHAGATLHNLLAESGEDRDVVVLALIRDDKRQLAPSTYKVLKENDLLLVESDTESLQTFLDKTGLELGSQDEDESKTDEDKKDRKNRKKDLNEGEVQLTEAVVTPESSLVGQTANRLNLRERHGLNIVAVARQGHRLKRRLGDIHFNAGDILLVQGFEDTLTSTLSSLGCLPLAERGLRLGSPRKTLLAAGIFVTSIVAIVSGWLSAPVALVAGAVAMVLTKLIDAPGAYKAIDWSVIVLLAAMIPVGQAMETTGGAELIAGQMLVFGDRLAPAAVLAMVLTGTMLLSNVVNNAAAAILVAPIALSLSAELGMASDAVLMAVAVGASCAFLTPIGHQSNALVMEPGGYRFGDYWRLGLPLSILVTAVAVPVILLVWG</sequence>
<feature type="transmembrane region" description="Helical" evidence="8">
    <location>
        <begin position="545"/>
        <end position="563"/>
    </location>
</feature>
<feature type="transmembrane region" description="Helical" evidence="8">
    <location>
        <begin position="94"/>
        <end position="122"/>
    </location>
</feature>
<evidence type="ECO:0000313" key="10">
    <source>
        <dbReference type="EMBL" id="MDF0749436.1"/>
    </source>
</evidence>